<dbReference type="Gene3D" id="2.10.110.10">
    <property type="entry name" value="Cysteine Rich Protein"/>
    <property type="match status" value="1"/>
</dbReference>
<dbReference type="SUPFAM" id="SSF57716">
    <property type="entry name" value="Glucocorticoid receptor-like (DNA-binding domain)"/>
    <property type="match status" value="2"/>
</dbReference>
<dbReference type="SMART" id="SM00132">
    <property type="entry name" value="LIM"/>
    <property type="match status" value="1"/>
</dbReference>
<evidence type="ECO:0000256" key="3">
    <source>
        <dbReference type="ARBA" id="ARBA00022737"/>
    </source>
</evidence>
<dbReference type="OrthoDB" id="1679758at2759"/>
<dbReference type="GO" id="GO:0060537">
    <property type="term" value="P:muscle tissue development"/>
    <property type="evidence" value="ECO:0007669"/>
    <property type="project" value="TreeGrafter"/>
</dbReference>
<dbReference type="PANTHER" id="PTHR24215:SF35">
    <property type="entry name" value="MUSCLE LIM PROTEIN MLP84B"/>
    <property type="match status" value="1"/>
</dbReference>
<comment type="subcellular location">
    <subcellularLocation>
        <location evidence="1">Nucleus</location>
    </subcellularLocation>
</comment>
<dbReference type="GO" id="GO:0042805">
    <property type="term" value="F:actinin binding"/>
    <property type="evidence" value="ECO:0007669"/>
    <property type="project" value="TreeGrafter"/>
</dbReference>
<dbReference type="Proteomes" id="UP000663852">
    <property type="component" value="Unassembled WGS sequence"/>
</dbReference>
<keyword evidence="6" id="KW-0539">Nucleus</keyword>
<keyword evidence="3" id="KW-0677">Repeat</keyword>
<organism evidence="10 11">
    <name type="scientific">Adineta ricciae</name>
    <name type="common">Rotifer</name>
    <dbReference type="NCBI Taxonomy" id="249248"/>
    <lineage>
        <taxon>Eukaryota</taxon>
        <taxon>Metazoa</taxon>
        <taxon>Spiralia</taxon>
        <taxon>Gnathifera</taxon>
        <taxon>Rotifera</taxon>
        <taxon>Eurotatoria</taxon>
        <taxon>Bdelloidea</taxon>
        <taxon>Adinetida</taxon>
        <taxon>Adinetidae</taxon>
        <taxon>Adineta</taxon>
    </lineage>
</organism>
<sequence length="152" mass="16436">MVVSAIDLVGPNLGGTFSQNYYLSNENISLSTLCKKFLTLPMPFTVTIVRCPKCNQAVYHAEEVQAAGKKWHKTCFKCGLCRKMLESTTLAEHEGDLFCKQCYARKFGPKGVGFGGGAGTLGMDTGEHLGNTAGSEMTNKPHYAPPPGLDQQ</sequence>
<dbReference type="PROSITE" id="PS00478">
    <property type="entry name" value="LIM_DOMAIN_1"/>
    <property type="match status" value="1"/>
</dbReference>
<evidence type="ECO:0000259" key="9">
    <source>
        <dbReference type="PROSITE" id="PS50023"/>
    </source>
</evidence>
<evidence type="ECO:0000256" key="1">
    <source>
        <dbReference type="ARBA" id="ARBA00004123"/>
    </source>
</evidence>
<keyword evidence="4 7" id="KW-0862">Zinc</keyword>
<feature type="compositionally biased region" description="Pro residues" evidence="8">
    <location>
        <begin position="143"/>
        <end position="152"/>
    </location>
</feature>
<protein>
    <recommendedName>
        <fullName evidence="9">LIM zinc-binding domain-containing protein</fullName>
    </recommendedName>
</protein>
<feature type="region of interest" description="Disordered" evidence="8">
    <location>
        <begin position="125"/>
        <end position="152"/>
    </location>
</feature>
<proteinExistence type="predicted"/>
<dbReference type="GO" id="GO:0046872">
    <property type="term" value="F:metal ion binding"/>
    <property type="evidence" value="ECO:0007669"/>
    <property type="project" value="UniProtKB-KW"/>
</dbReference>
<evidence type="ECO:0000256" key="8">
    <source>
        <dbReference type="SAM" id="MobiDB-lite"/>
    </source>
</evidence>
<dbReference type="GO" id="GO:0008307">
    <property type="term" value="F:structural constituent of muscle"/>
    <property type="evidence" value="ECO:0007669"/>
    <property type="project" value="TreeGrafter"/>
</dbReference>
<keyword evidence="5 7" id="KW-0440">LIM domain</keyword>
<dbReference type="AlphaFoldDB" id="A0A814SZF2"/>
<dbReference type="InterPro" id="IPR001781">
    <property type="entry name" value="Znf_LIM"/>
</dbReference>
<reference evidence="10" key="1">
    <citation type="submission" date="2021-02" db="EMBL/GenBank/DDBJ databases">
        <authorList>
            <person name="Nowell W R."/>
        </authorList>
    </citation>
    <scope>NUCLEOTIDE SEQUENCE</scope>
</reference>
<evidence type="ECO:0000256" key="6">
    <source>
        <dbReference type="ARBA" id="ARBA00023242"/>
    </source>
</evidence>
<evidence type="ECO:0000313" key="10">
    <source>
        <dbReference type="EMBL" id="CAF1153093.1"/>
    </source>
</evidence>
<evidence type="ECO:0000256" key="2">
    <source>
        <dbReference type="ARBA" id="ARBA00022723"/>
    </source>
</evidence>
<feature type="domain" description="LIM zinc-binding" evidence="9">
    <location>
        <begin position="49"/>
        <end position="109"/>
    </location>
</feature>
<dbReference type="GO" id="GO:0030018">
    <property type="term" value="C:Z disc"/>
    <property type="evidence" value="ECO:0007669"/>
    <property type="project" value="TreeGrafter"/>
</dbReference>
<evidence type="ECO:0000256" key="5">
    <source>
        <dbReference type="ARBA" id="ARBA00023038"/>
    </source>
</evidence>
<evidence type="ECO:0000313" key="11">
    <source>
        <dbReference type="Proteomes" id="UP000663852"/>
    </source>
</evidence>
<dbReference type="FunFam" id="2.10.110.10:FF:000001">
    <property type="entry name" value="Cysteine and glycine-rich protein 1"/>
    <property type="match status" value="1"/>
</dbReference>
<dbReference type="EMBL" id="CAJNOJ010000120">
    <property type="protein sequence ID" value="CAF1153093.1"/>
    <property type="molecule type" value="Genomic_DNA"/>
</dbReference>
<name>A0A814SZF2_ADIRI</name>
<dbReference type="PANTHER" id="PTHR24215">
    <property type="entry name" value="RHO-GTPASE-ACTIVATING PROTEIN LRG1"/>
    <property type="match status" value="1"/>
</dbReference>
<dbReference type="Pfam" id="PF00412">
    <property type="entry name" value="LIM"/>
    <property type="match status" value="1"/>
</dbReference>
<accession>A0A814SZF2</accession>
<dbReference type="PROSITE" id="PS50023">
    <property type="entry name" value="LIM_DOMAIN_2"/>
    <property type="match status" value="1"/>
</dbReference>
<evidence type="ECO:0000256" key="7">
    <source>
        <dbReference type="PROSITE-ProRule" id="PRU00125"/>
    </source>
</evidence>
<dbReference type="GO" id="GO:0045214">
    <property type="term" value="P:sarcomere organization"/>
    <property type="evidence" value="ECO:0007669"/>
    <property type="project" value="TreeGrafter"/>
</dbReference>
<dbReference type="CDD" id="cd09326">
    <property type="entry name" value="LIM_CRP_like"/>
    <property type="match status" value="1"/>
</dbReference>
<dbReference type="GO" id="GO:0005634">
    <property type="term" value="C:nucleus"/>
    <property type="evidence" value="ECO:0007669"/>
    <property type="project" value="UniProtKB-SubCell"/>
</dbReference>
<gene>
    <name evidence="10" type="ORF">EDS130_LOCUS22723</name>
</gene>
<evidence type="ECO:0000256" key="4">
    <source>
        <dbReference type="ARBA" id="ARBA00022833"/>
    </source>
</evidence>
<comment type="caution">
    <text evidence="10">The sequence shown here is derived from an EMBL/GenBank/DDBJ whole genome shotgun (WGS) entry which is preliminary data.</text>
</comment>
<keyword evidence="2 7" id="KW-0479">Metal-binding</keyword>